<protein>
    <submittedName>
        <fullName evidence="1">Uncharacterized protein</fullName>
    </submittedName>
</protein>
<dbReference type="Proteomes" id="UP000019678">
    <property type="component" value="Unassembled WGS sequence"/>
</dbReference>
<dbReference type="EMBL" id="ASRX01000103">
    <property type="protein sequence ID" value="EYF00654.1"/>
    <property type="molecule type" value="Genomic_DNA"/>
</dbReference>
<sequence length="78" mass="8780">MRVLVPFDEATRAVITQATENLPENGADRVVILDIDVSTTGELAPDSDALWATFERLRDIKNTCFFSSLEKSTWEAYQ</sequence>
<evidence type="ECO:0000313" key="2">
    <source>
        <dbReference type="Proteomes" id="UP000019678"/>
    </source>
</evidence>
<reference evidence="1 2" key="1">
    <citation type="submission" date="2013-05" db="EMBL/GenBank/DDBJ databases">
        <title>Genome assembly of Chondromyces apiculatus DSM 436.</title>
        <authorList>
            <person name="Sharma G."/>
            <person name="Khatri I."/>
            <person name="Kaur C."/>
            <person name="Mayilraj S."/>
            <person name="Subramanian S."/>
        </authorList>
    </citation>
    <scope>NUCLEOTIDE SEQUENCE [LARGE SCALE GENOMIC DNA]</scope>
    <source>
        <strain evidence="1 2">DSM 436</strain>
    </source>
</reference>
<proteinExistence type="predicted"/>
<keyword evidence="2" id="KW-1185">Reference proteome</keyword>
<dbReference type="AlphaFoldDB" id="A0A017SUL7"/>
<comment type="caution">
    <text evidence="1">The sequence shown here is derived from an EMBL/GenBank/DDBJ whole genome shotgun (WGS) entry which is preliminary data.</text>
</comment>
<evidence type="ECO:0000313" key="1">
    <source>
        <dbReference type="EMBL" id="EYF00654.1"/>
    </source>
</evidence>
<name>A0A017SUL7_9BACT</name>
<dbReference type="STRING" id="1192034.CAP_0407"/>
<gene>
    <name evidence="1" type="ORF">CAP_0407</name>
</gene>
<organism evidence="1 2">
    <name type="scientific">Chondromyces apiculatus DSM 436</name>
    <dbReference type="NCBI Taxonomy" id="1192034"/>
    <lineage>
        <taxon>Bacteria</taxon>
        <taxon>Pseudomonadati</taxon>
        <taxon>Myxococcota</taxon>
        <taxon>Polyangia</taxon>
        <taxon>Polyangiales</taxon>
        <taxon>Polyangiaceae</taxon>
        <taxon>Chondromyces</taxon>
    </lineage>
</organism>
<accession>A0A017SUL7</accession>